<dbReference type="Pfam" id="PF12414">
    <property type="entry name" value="Fox-1_C"/>
    <property type="match status" value="1"/>
</dbReference>
<dbReference type="InterPro" id="IPR012677">
    <property type="entry name" value="Nucleotide-bd_a/b_plait_sf"/>
</dbReference>
<keyword evidence="4" id="KW-0508">mRNA splicing</keyword>
<evidence type="ECO:0000256" key="2">
    <source>
        <dbReference type="ARBA" id="ARBA00022664"/>
    </source>
</evidence>
<keyword evidence="3 6" id="KW-0694">RNA-binding</keyword>
<keyword evidence="2" id="KW-0507">mRNA processing</keyword>
<dbReference type="PANTHER" id="PTHR15597:SF25">
    <property type="entry name" value="RNA BINDING PROTEIN FOX-1 HOMOLOG 3"/>
    <property type="match status" value="1"/>
</dbReference>
<evidence type="ECO:0000256" key="5">
    <source>
        <dbReference type="ARBA" id="ARBA00023242"/>
    </source>
</evidence>
<dbReference type="InterPro" id="IPR025670">
    <property type="entry name" value="Fox-1_C_dom"/>
</dbReference>
<dbReference type="Proteomes" id="UP000515152">
    <property type="component" value="Chromosome 1"/>
</dbReference>
<dbReference type="OrthoDB" id="5382468at2759"/>
<dbReference type="CTD" id="100538330"/>
<dbReference type="InterPro" id="IPR034237">
    <property type="entry name" value="FOX1_RRM"/>
</dbReference>
<feature type="region of interest" description="Disordered" evidence="8">
    <location>
        <begin position="238"/>
        <end position="268"/>
    </location>
</feature>
<dbReference type="GO" id="GO:0000381">
    <property type="term" value="P:regulation of alternative mRNA splicing, via spliceosome"/>
    <property type="evidence" value="ECO:0007669"/>
    <property type="project" value="InterPro"/>
</dbReference>
<dbReference type="InterPro" id="IPR047131">
    <property type="entry name" value="RBFOX1-like"/>
</dbReference>
<evidence type="ECO:0000313" key="11">
    <source>
        <dbReference type="RefSeq" id="XP_031421948.1"/>
    </source>
</evidence>
<keyword evidence="10" id="KW-1185">Reference proteome</keyword>
<dbReference type="GO" id="GO:0005737">
    <property type="term" value="C:cytoplasm"/>
    <property type="evidence" value="ECO:0007669"/>
    <property type="project" value="TreeGrafter"/>
</dbReference>
<feature type="coiled-coil region" evidence="7">
    <location>
        <begin position="44"/>
        <end position="92"/>
    </location>
</feature>
<dbReference type="PANTHER" id="PTHR15597">
    <property type="entry name" value="ATAXIN 2-BINDING PROTEIN 1-RELATED"/>
    <property type="match status" value="1"/>
</dbReference>
<dbReference type="GO" id="GO:0006397">
    <property type="term" value="P:mRNA processing"/>
    <property type="evidence" value="ECO:0007669"/>
    <property type="project" value="UniProtKB-KW"/>
</dbReference>
<accession>A0A6P8F0A7</accession>
<dbReference type="InterPro" id="IPR035979">
    <property type="entry name" value="RBD_domain_sf"/>
</dbReference>
<dbReference type="SUPFAM" id="SSF57997">
    <property type="entry name" value="Tropomyosin"/>
    <property type="match status" value="1"/>
</dbReference>
<name>A0A6P8F0A7_CLUHA</name>
<comment type="subcellular location">
    <subcellularLocation>
        <location evidence="1">Nucleus</location>
    </subcellularLocation>
</comment>
<dbReference type="RefSeq" id="XP_031421948.1">
    <property type="nucleotide sequence ID" value="XM_031566088.2"/>
</dbReference>
<evidence type="ECO:0000256" key="8">
    <source>
        <dbReference type="SAM" id="MobiDB-lite"/>
    </source>
</evidence>
<feature type="domain" description="RRM" evidence="9">
    <location>
        <begin position="269"/>
        <end position="345"/>
    </location>
</feature>
<dbReference type="Gene3D" id="1.20.5.340">
    <property type="match status" value="1"/>
</dbReference>
<dbReference type="PROSITE" id="PS50102">
    <property type="entry name" value="RRM"/>
    <property type="match status" value="1"/>
</dbReference>
<protein>
    <submittedName>
        <fullName evidence="11">Uncharacterized protein rbfox3a</fullName>
    </submittedName>
</protein>
<dbReference type="FunFam" id="3.30.70.330:FF:000004">
    <property type="entry name" value="RNA binding fox-1 homolog 1"/>
    <property type="match status" value="1"/>
</dbReference>
<evidence type="ECO:0000256" key="3">
    <source>
        <dbReference type="ARBA" id="ARBA00022884"/>
    </source>
</evidence>
<dbReference type="GO" id="GO:0008380">
    <property type="term" value="P:RNA splicing"/>
    <property type="evidence" value="ECO:0007669"/>
    <property type="project" value="UniProtKB-KW"/>
</dbReference>
<dbReference type="AlphaFoldDB" id="A0A6P8F0A7"/>
<evidence type="ECO:0000256" key="1">
    <source>
        <dbReference type="ARBA" id="ARBA00004123"/>
    </source>
</evidence>
<feature type="compositionally biased region" description="Polar residues" evidence="8">
    <location>
        <begin position="249"/>
        <end position="261"/>
    </location>
</feature>
<keyword evidence="5" id="KW-0539">Nucleus</keyword>
<evidence type="ECO:0000256" key="7">
    <source>
        <dbReference type="SAM" id="Coils"/>
    </source>
</evidence>
<proteinExistence type="predicted"/>
<evidence type="ECO:0000256" key="6">
    <source>
        <dbReference type="PROSITE-ProRule" id="PRU00176"/>
    </source>
</evidence>
<dbReference type="InterPro" id="IPR000504">
    <property type="entry name" value="RRM_dom"/>
</dbReference>
<reference evidence="11" key="1">
    <citation type="submission" date="2025-08" db="UniProtKB">
        <authorList>
            <consortium name="RefSeq"/>
        </authorList>
    </citation>
    <scope>IDENTIFICATION</scope>
</reference>
<organism evidence="10 11">
    <name type="scientific">Clupea harengus</name>
    <name type="common">Atlantic herring</name>
    <dbReference type="NCBI Taxonomy" id="7950"/>
    <lineage>
        <taxon>Eukaryota</taxon>
        <taxon>Metazoa</taxon>
        <taxon>Chordata</taxon>
        <taxon>Craniata</taxon>
        <taxon>Vertebrata</taxon>
        <taxon>Euteleostomi</taxon>
        <taxon>Actinopterygii</taxon>
        <taxon>Neopterygii</taxon>
        <taxon>Teleostei</taxon>
        <taxon>Clupei</taxon>
        <taxon>Clupeiformes</taxon>
        <taxon>Clupeoidei</taxon>
        <taxon>Clupeidae</taxon>
        <taxon>Clupea</taxon>
    </lineage>
</organism>
<dbReference type="KEGG" id="char:105893917"/>
<dbReference type="GO" id="GO:0007399">
    <property type="term" value="P:nervous system development"/>
    <property type="evidence" value="ECO:0007669"/>
    <property type="project" value="InterPro"/>
</dbReference>
<dbReference type="Gene3D" id="3.30.70.330">
    <property type="match status" value="1"/>
</dbReference>
<evidence type="ECO:0000313" key="10">
    <source>
        <dbReference type="Proteomes" id="UP000515152"/>
    </source>
</evidence>
<gene>
    <name evidence="11" type="primary">rbfox3a</name>
</gene>
<dbReference type="Gene3D" id="3.30.70.1820">
    <property type="entry name" value="L1 transposable element, RRM domain"/>
    <property type="match status" value="1"/>
</dbReference>
<dbReference type="GeneID" id="105893917"/>
<dbReference type="Gene3D" id="3.30.250.20">
    <property type="entry name" value="L1 transposable element, C-terminal domain"/>
    <property type="match status" value="1"/>
</dbReference>
<dbReference type="SUPFAM" id="SSF54928">
    <property type="entry name" value="RNA-binding domain, RBD"/>
    <property type="match status" value="1"/>
</dbReference>
<dbReference type="SMART" id="SM00360">
    <property type="entry name" value="RRM"/>
    <property type="match status" value="1"/>
</dbReference>
<sequence>MDNDEPDASMANLIAQNVTEKISALMELKFAELQSSLTILGSRIDDNSKRLTEAESRISENEDRTSSLENKVAHLEQKVKSLADRTEASENRSRRDNIRIIGLKEGTEGKEGKNAVIFFETWLHDTLDLKTKRGFIKIDRAHRALGPRKSNSNRPVIIKLHNYGDKQIILSAFREKGDILDQGNKIYIRQDLSAAVREARRKFNDTCEQLIQRGIRFQMRYPATLFLTVQGELHSFETPQEQAEEVAQTEGSQQMQLQSSDASEKQQPKRLHVSNIPFRFRDPDLRQMFGQFGKILDVEIIFNERGSKGFGFVTFETSADADHARDKLNGTIVEGRKIEVNNATARVMTNKKVANPYSNGWKLNPVVGAVYGPEFYAVTGFPYPSPGAAVAYRGGHLRGRGRAVYNTFRAAPPPPPIPAYGAVVYQDGFYGAEIYGGYAAYRYAQPAATAAAAYSDSYGRVYATADPYHHHTLGPAAAYSVGTM</sequence>
<dbReference type="InterPro" id="IPR042566">
    <property type="entry name" value="L1_C"/>
</dbReference>
<dbReference type="GO" id="GO:0005634">
    <property type="term" value="C:nucleus"/>
    <property type="evidence" value="ECO:0007669"/>
    <property type="project" value="UniProtKB-SubCell"/>
</dbReference>
<dbReference type="Pfam" id="PF00076">
    <property type="entry name" value="RRM_1"/>
    <property type="match status" value="1"/>
</dbReference>
<dbReference type="GO" id="GO:0003729">
    <property type="term" value="F:mRNA binding"/>
    <property type="evidence" value="ECO:0007669"/>
    <property type="project" value="TreeGrafter"/>
</dbReference>
<evidence type="ECO:0000259" key="9">
    <source>
        <dbReference type="PROSITE" id="PS50102"/>
    </source>
</evidence>
<evidence type="ECO:0000256" key="4">
    <source>
        <dbReference type="ARBA" id="ARBA00023187"/>
    </source>
</evidence>
<dbReference type="CDD" id="cd12407">
    <property type="entry name" value="RRM_FOX1_like"/>
    <property type="match status" value="1"/>
</dbReference>
<keyword evidence="7" id="KW-0175">Coiled coil</keyword>